<evidence type="ECO:0000313" key="4">
    <source>
        <dbReference type="EMBL" id="SHK86342.1"/>
    </source>
</evidence>
<dbReference type="InterPro" id="IPR050834">
    <property type="entry name" value="Glycosyltransf_2"/>
</dbReference>
<dbReference type="CDD" id="cd00761">
    <property type="entry name" value="Glyco_tranf_GTA_type"/>
    <property type="match status" value="1"/>
</dbReference>
<name>A0A9X8QN76_9ACTN</name>
<feature type="domain" description="TarS/TarP linker" evidence="3">
    <location>
        <begin position="262"/>
        <end position="357"/>
    </location>
</feature>
<evidence type="ECO:0000259" key="3">
    <source>
        <dbReference type="Pfam" id="PF22181"/>
    </source>
</evidence>
<dbReference type="Pfam" id="PF22181">
    <property type="entry name" value="TarS_linker"/>
    <property type="match status" value="1"/>
</dbReference>
<feature type="compositionally biased region" description="Basic and acidic residues" evidence="1">
    <location>
        <begin position="1"/>
        <end position="41"/>
    </location>
</feature>
<organism evidence="4 5">
    <name type="scientific">Streptomyces yunnanensis</name>
    <dbReference type="NCBI Taxonomy" id="156453"/>
    <lineage>
        <taxon>Bacteria</taxon>
        <taxon>Bacillati</taxon>
        <taxon>Actinomycetota</taxon>
        <taxon>Actinomycetes</taxon>
        <taxon>Kitasatosporales</taxon>
        <taxon>Streptomycetaceae</taxon>
        <taxon>Streptomyces</taxon>
    </lineage>
</organism>
<accession>A0A9X8QN76</accession>
<reference evidence="5" key="1">
    <citation type="submission" date="2016-11" db="EMBL/GenBank/DDBJ databases">
        <authorList>
            <person name="Jaros S."/>
            <person name="Januszkiewicz K."/>
            <person name="Wedrychowicz H."/>
        </authorList>
    </citation>
    <scope>NUCLEOTIDE SEQUENCE [LARGE SCALE GENOMIC DNA]</scope>
    <source>
        <strain evidence="5">CGMCC 4.3555</strain>
    </source>
</reference>
<sequence length="666" mass="71589">MSRNFAHPDHAENPENPENPERPEKPTGLESAEGRDDRARPDPTVTVIVPVHNTRRYLDRSLGSVFAQTLDPHRIEIIAVDDGSTDGSGAWLDEAAVAHPRLTVVHQPASGGAGRPRNVGLDRATGDYVFFLDSDDHLGPEALARLVRMAQEHDSDIVYGRIVGVEGRGAPVDLRTTSPRVSVFDSPVYWTLAAYKLFRRSFVERHRLRFVEGRLLGEDLPFGITALLRAGTVSVLADYDCYYLHGRDDDSNASRQDMDWPGYLAYIDTVLAVLAAEVPPGPDRDKLMVRHFHGEILMPFAASYLARDEAGRRAMREAARPLVDRHLTDRVLAALPPGLRLRAHCLRAGLAAELDAVIRADSGPGPAPGPPLVKDGRAYAAYPHFRDPDHPLPDALYDLTDRIAVRQRLTDLQWVGGVLHLHGTAALRAAGDVGTDQVDLILHRSGAHLRVPAAYGPDGAWHAALDPAAAAHGAPLAEGIWGLKVAVAAGGADAAAAEPTAALRREVWLVPEGGAQATDTTPRVVGHGPEGPTVAALFLSSPHGHLHLDLDHDGARRPLGADLWGEAACTRAGRATVAARLTLPGCPVDAGLQFVLRDATRCVALRTTVERAAGDRYRARSRLRSGPPGTWRVALRLTAGGLRRELPVRSADGAGPLTLTVPAPGR</sequence>
<gene>
    <name evidence="4" type="ORF">SAMN05216268_101579</name>
</gene>
<evidence type="ECO:0000256" key="1">
    <source>
        <dbReference type="SAM" id="MobiDB-lite"/>
    </source>
</evidence>
<dbReference type="Proteomes" id="UP000184388">
    <property type="component" value="Unassembled WGS sequence"/>
</dbReference>
<dbReference type="Pfam" id="PF00535">
    <property type="entry name" value="Glycos_transf_2"/>
    <property type="match status" value="1"/>
</dbReference>
<dbReference type="AlphaFoldDB" id="A0A9X8QN76"/>
<evidence type="ECO:0000313" key="5">
    <source>
        <dbReference type="Proteomes" id="UP000184388"/>
    </source>
</evidence>
<dbReference type="PANTHER" id="PTHR43685:SF2">
    <property type="entry name" value="GLYCOSYLTRANSFERASE 2-LIKE DOMAIN-CONTAINING PROTEIN"/>
    <property type="match status" value="1"/>
</dbReference>
<protein>
    <submittedName>
        <fullName evidence="4">Glycosyl transferase family 2</fullName>
    </submittedName>
</protein>
<dbReference type="InterPro" id="IPR029044">
    <property type="entry name" value="Nucleotide-diphossugar_trans"/>
</dbReference>
<dbReference type="EMBL" id="FRBK01000001">
    <property type="protein sequence ID" value="SHK86342.1"/>
    <property type="molecule type" value="Genomic_DNA"/>
</dbReference>
<dbReference type="GO" id="GO:0016740">
    <property type="term" value="F:transferase activity"/>
    <property type="evidence" value="ECO:0007669"/>
    <property type="project" value="UniProtKB-KW"/>
</dbReference>
<dbReference type="PANTHER" id="PTHR43685">
    <property type="entry name" value="GLYCOSYLTRANSFERASE"/>
    <property type="match status" value="1"/>
</dbReference>
<evidence type="ECO:0000259" key="2">
    <source>
        <dbReference type="Pfam" id="PF00535"/>
    </source>
</evidence>
<proteinExistence type="predicted"/>
<feature type="domain" description="Glycosyltransferase 2-like" evidence="2">
    <location>
        <begin position="46"/>
        <end position="177"/>
    </location>
</feature>
<dbReference type="InterPro" id="IPR054028">
    <property type="entry name" value="TarS/TarP_linker"/>
</dbReference>
<dbReference type="SUPFAM" id="SSF53448">
    <property type="entry name" value="Nucleotide-diphospho-sugar transferases"/>
    <property type="match status" value="1"/>
</dbReference>
<keyword evidence="4" id="KW-0808">Transferase</keyword>
<dbReference type="Gene3D" id="3.90.550.10">
    <property type="entry name" value="Spore Coat Polysaccharide Biosynthesis Protein SpsA, Chain A"/>
    <property type="match status" value="1"/>
</dbReference>
<feature type="region of interest" description="Disordered" evidence="1">
    <location>
        <begin position="1"/>
        <end position="43"/>
    </location>
</feature>
<comment type="caution">
    <text evidence="4">The sequence shown here is derived from an EMBL/GenBank/DDBJ whole genome shotgun (WGS) entry which is preliminary data.</text>
</comment>
<dbReference type="InterPro" id="IPR001173">
    <property type="entry name" value="Glyco_trans_2-like"/>
</dbReference>
<dbReference type="RefSeq" id="WP_079181695.1">
    <property type="nucleotide sequence ID" value="NZ_FRBK01000001.1"/>
</dbReference>